<dbReference type="PANTHER" id="PTHR42685">
    <property type="entry name" value="GERANYLGERANYL DIPHOSPHATE REDUCTASE"/>
    <property type="match status" value="1"/>
</dbReference>
<dbReference type="Proteomes" id="UP000069850">
    <property type="component" value="Chromosome 1"/>
</dbReference>
<comment type="pathway">
    <text evidence="8">Membrane lipid metabolism; glycerophospholipid metabolism.</text>
</comment>
<dbReference type="AlphaFoldDB" id="A0A0X3BM74"/>
<dbReference type="InterPro" id="IPR011777">
    <property type="entry name" value="Geranylgeranyl_Rdtase_fam"/>
</dbReference>
<feature type="binding site" evidence="8">
    <location>
        <position position="123"/>
    </location>
    <ligand>
        <name>FAD</name>
        <dbReference type="ChEBI" id="CHEBI:57692"/>
    </ligand>
</feature>
<reference evidence="11" key="2">
    <citation type="submission" date="2020-05" db="EMBL/GenBank/DDBJ databases">
        <title>The first insight into the ecology of ammonia-tolerant syntrophic propionate oxidizing bacteria.</title>
        <authorList>
            <person name="Singh A."/>
            <person name="Schnurer A."/>
            <person name="Westerholm M."/>
        </authorList>
    </citation>
    <scope>NUCLEOTIDE SEQUENCE</scope>
    <source>
        <strain evidence="11">MAG54</strain>
    </source>
</reference>
<keyword evidence="6 8" id="KW-0594">Phospholipid biosynthesis</keyword>
<comment type="similarity">
    <text evidence="8">Belongs to the geranylgeranyl reductase family. DGGGPL reductase subfamily.</text>
</comment>
<dbReference type="EMBL" id="JABMJE010000010">
    <property type="protein sequence ID" value="NQS77381.1"/>
    <property type="molecule type" value="Genomic_DNA"/>
</dbReference>
<evidence type="ECO:0000313" key="12">
    <source>
        <dbReference type="Proteomes" id="UP000069850"/>
    </source>
</evidence>
<feature type="binding site" evidence="8">
    <location>
        <position position="46"/>
    </location>
    <ligand>
        <name>FAD</name>
        <dbReference type="ChEBI" id="CHEBI:57692"/>
    </ligand>
</feature>
<feature type="binding site" evidence="8">
    <location>
        <position position="48"/>
    </location>
    <ligand>
        <name>FAD</name>
        <dbReference type="ChEBI" id="CHEBI:57692"/>
    </ligand>
</feature>
<dbReference type="InterPro" id="IPR050407">
    <property type="entry name" value="Geranylgeranyl_reductase"/>
</dbReference>
<organism evidence="10 12">
    <name type="scientific">Methanoculleus bourgensis</name>
    <dbReference type="NCBI Taxonomy" id="83986"/>
    <lineage>
        <taxon>Archaea</taxon>
        <taxon>Methanobacteriati</taxon>
        <taxon>Methanobacteriota</taxon>
        <taxon>Stenosarchaea group</taxon>
        <taxon>Methanomicrobia</taxon>
        <taxon>Methanomicrobiales</taxon>
        <taxon>Methanomicrobiaceae</taxon>
        <taxon>Methanoculleus</taxon>
    </lineage>
</organism>
<keyword evidence="7 8" id="KW-1208">Phospholipid metabolism</keyword>
<feature type="binding site" evidence="8">
    <location>
        <position position="372"/>
    </location>
    <ligand>
        <name>a 2,3-bis-O-(geranylgeranyl)-sn-glycerol 1-phospholipid</name>
        <dbReference type="ChEBI" id="CHEBI:138140"/>
    </ligand>
</feature>
<dbReference type="Pfam" id="PF22578">
    <property type="entry name" value="GGR_cat"/>
    <property type="match status" value="1"/>
</dbReference>
<feature type="binding site" evidence="8">
    <location>
        <position position="280"/>
    </location>
    <ligand>
        <name>FAD</name>
        <dbReference type="ChEBI" id="CHEBI:57692"/>
    </ligand>
</feature>
<evidence type="ECO:0000256" key="8">
    <source>
        <dbReference type="HAMAP-Rule" id="MF_01287"/>
    </source>
</evidence>
<dbReference type="RefSeq" id="WP_062264102.1">
    <property type="nucleotide sequence ID" value="NZ_DAIMMY010000060.1"/>
</dbReference>
<dbReference type="Proteomes" id="UP000737555">
    <property type="component" value="Unassembled WGS sequence"/>
</dbReference>
<feature type="binding site" evidence="8">
    <location>
        <position position="45"/>
    </location>
    <ligand>
        <name>FAD</name>
        <dbReference type="ChEBI" id="CHEBI:57692"/>
    </ligand>
</feature>
<dbReference type="GeneID" id="27137758"/>
<feature type="binding site" evidence="8">
    <location>
        <position position="292"/>
    </location>
    <ligand>
        <name>FAD</name>
        <dbReference type="ChEBI" id="CHEBI:57692"/>
    </ligand>
</feature>
<evidence type="ECO:0000259" key="9">
    <source>
        <dbReference type="Pfam" id="PF22578"/>
    </source>
</evidence>
<comment type="catalytic activity">
    <reaction evidence="8">
        <text>CDP-2,3-bis-O-(geranylgeranyl)-sn-glycerol + 8 AH2 = CDP-2,3-bis-O-(phytanyl)-sn-glycerol + 8 A</text>
        <dbReference type="Rhea" id="RHEA:84207"/>
        <dbReference type="ChEBI" id="CHEBI:13193"/>
        <dbReference type="ChEBI" id="CHEBI:17499"/>
        <dbReference type="ChEBI" id="CHEBI:58838"/>
        <dbReference type="ChEBI" id="CHEBI:74004"/>
    </reaction>
</comment>
<evidence type="ECO:0000313" key="11">
    <source>
        <dbReference type="EMBL" id="NQS77381.1"/>
    </source>
</evidence>
<reference evidence="10 12" key="1">
    <citation type="submission" date="2016-01" db="EMBL/GenBank/DDBJ databases">
        <authorList>
            <person name="Manzoor S."/>
        </authorList>
    </citation>
    <scope>NUCLEOTIDE SEQUENCE [LARGE SCALE GENOMIC DNA]</scope>
    <source>
        <strain evidence="10">Methanoculleus sp MAB1</strain>
    </source>
</reference>
<dbReference type="EMBL" id="LT158599">
    <property type="protein sequence ID" value="CVK33236.1"/>
    <property type="molecule type" value="Genomic_DNA"/>
</dbReference>
<feature type="binding site" evidence="8">
    <location>
        <position position="15"/>
    </location>
    <ligand>
        <name>FAD</name>
        <dbReference type="ChEBI" id="CHEBI:57692"/>
    </ligand>
</feature>
<dbReference type="GO" id="GO:0016020">
    <property type="term" value="C:membrane"/>
    <property type="evidence" value="ECO:0007669"/>
    <property type="project" value="GOC"/>
</dbReference>
<comment type="catalytic activity">
    <reaction evidence="8">
        <text>a 2,3-bis-O-phytanyl-sn-glycerol 1-phospholipid + 8 A = a 2,3-bis-O-(geranylgeranyl)-sn-glycerol 1-phospholipid + 8 AH2</text>
        <dbReference type="Rhea" id="RHEA:64376"/>
        <dbReference type="ChEBI" id="CHEBI:13193"/>
        <dbReference type="ChEBI" id="CHEBI:17499"/>
        <dbReference type="ChEBI" id="CHEBI:138139"/>
        <dbReference type="ChEBI" id="CHEBI:138140"/>
    </reaction>
</comment>
<dbReference type="GO" id="GO:0045550">
    <property type="term" value="F:geranylgeranyl reductase activity"/>
    <property type="evidence" value="ECO:0007669"/>
    <property type="project" value="InterPro"/>
</dbReference>
<dbReference type="Gene3D" id="3.30.9.10">
    <property type="entry name" value="D-Amino Acid Oxidase, subunit A, domain 2"/>
    <property type="match status" value="1"/>
</dbReference>
<dbReference type="InterPro" id="IPR054715">
    <property type="entry name" value="GGR_cat"/>
</dbReference>
<keyword evidence="2 8" id="KW-0285">Flavoprotein</keyword>
<evidence type="ECO:0000256" key="4">
    <source>
        <dbReference type="ARBA" id="ARBA00023002"/>
    </source>
</evidence>
<gene>
    <name evidence="11" type="ORF">HQQ74_01465</name>
    <name evidence="10" type="ORF">MMAB1_2023</name>
</gene>
<accession>A0A0X3BM74</accession>
<keyword evidence="1 8" id="KW-0444">Lipid biosynthesis</keyword>
<keyword evidence="5 8" id="KW-0443">Lipid metabolism</keyword>
<proteinExistence type="inferred from homology"/>
<sequence>MKSKYDMLIVGGGPAGALAARTAAEAGNTVCLIEKRPAIGTPIRCAEGIGKDILKEFIKPDPRWISADIERARIIAPNGTAVRLEQDKAGNEVGYVLDRKVFDRELVWQAAEAGADVFVKTRATAPIMENGAVRGAKVISAGTPVDIRADVVLAADGTEAQFARWAGLDTTVPLREMMSCAQYLLTDIDIDAASTDFYLGNDVAPEGYLWVFPKGERTANVGIGISGRKSRDGSRAKDYLDRFIAKNFPGGKTIEAIAGGVPVCRPLPCTVADGLMVIGDAARVVDPLTGGGIGNAMFTGRLAARVASECISAGDCSKAALIPYDAEWRASRMGKFLERNYKVKEFFITLDDKKLNTLADSIASVGFEELSVSALIKELIKRNPKMLFELKALKDALS</sequence>
<evidence type="ECO:0000256" key="5">
    <source>
        <dbReference type="ARBA" id="ARBA00023098"/>
    </source>
</evidence>
<dbReference type="PANTHER" id="PTHR42685:SF18">
    <property type="entry name" value="DIGERANYLGERANYLGLYCEROPHOSPHOLIPID REDUCTASE"/>
    <property type="match status" value="1"/>
</dbReference>
<dbReference type="OrthoDB" id="6062at2157"/>
<dbReference type="GO" id="GO:0046474">
    <property type="term" value="P:glycerophospholipid biosynthetic process"/>
    <property type="evidence" value="ECO:0007669"/>
    <property type="project" value="UniProtKB-UniRule"/>
</dbReference>
<dbReference type="EC" id="1.3.7.11" evidence="8"/>
<feature type="binding site" evidence="8">
    <location>
        <position position="293"/>
    </location>
    <ligand>
        <name>FAD</name>
        <dbReference type="ChEBI" id="CHEBI:57692"/>
    </ligand>
</feature>
<evidence type="ECO:0000256" key="3">
    <source>
        <dbReference type="ARBA" id="ARBA00022827"/>
    </source>
</evidence>
<dbReference type="Gene3D" id="3.50.50.60">
    <property type="entry name" value="FAD/NAD(P)-binding domain"/>
    <property type="match status" value="1"/>
</dbReference>
<dbReference type="GO" id="GO:0050660">
    <property type="term" value="F:flavin adenine dinucleotide binding"/>
    <property type="evidence" value="ECO:0007669"/>
    <property type="project" value="UniProtKB-UniRule"/>
</dbReference>
<protein>
    <recommendedName>
        <fullName evidence="8">Digeranylgeranylglycerophospholipid reductase</fullName>
        <shortName evidence="8">DGGGPL reductase</shortName>
        <ecNumber evidence="8">1.3.7.11</ecNumber>
    </recommendedName>
    <alternativeName>
        <fullName evidence="8">2,3-bis-O-geranylgeranylglyceryl phosphate reductase</fullName>
    </alternativeName>
    <alternativeName>
        <fullName evidence="8">Geranylgeranyl reductase</fullName>
        <shortName evidence="8">GGR</shortName>
    </alternativeName>
</protein>
<feature type="binding site" evidence="8">
    <location>
        <position position="99"/>
    </location>
    <ligand>
        <name>FAD</name>
        <dbReference type="ChEBI" id="CHEBI:57692"/>
    </ligand>
</feature>
<comment type="catalytic activity">
    <reaction evidence="8">
        <text>archaetidylserine + 8 AH2 = 2,3-bis-O-phytanyl-sn-glycero-3-phospho-L-serine + 8 A</text>
        <dbReference type="Rhea" id="RHEA:84215"/>
        <dbReference type="ChEBI" id="CHEBI:13193"/>
        <dbReference type="ChEBI" id="CHEBI:17499"/>
        <dbReference type="ChEBI" id="CHEBI:71517"/>
        <dbReference type="ChEBI" id="CHEBI:74853"/>
    </reaction>
</comment>
<dbReference type="InterPro" id="IPR036188">
    <property type="entry name" value="FAD/NAD-bd_sf"/>
</dbReference>
<name>A0A0X3BM74_9EURY</name>
<comment type="catalytic activity">
    <reaction evidence="8">
        <text>2,3-bis-O-(phytanyl)-sn-glycerol 1-phosphate + 8 oxidized 2[4Fe-4S]-[ferredoxin] = 2,3-bis-O-(geranylgeranyl)-sn-glycerol 1-phosphate + 8 reduced 2[4Fe-4S]-[ferredoxin] + 16 H(+)</text>
        <dbReference type="Rhea" id="RHEA:36159"/>
        <dbReference type="Rhea" id="RHEA-COMP:10002"/>
        <dbReference type="Rhea" id="RHEA-COMP:10004"/>
        <dbReference type="ChEBI" id="CHEBI:15378"/>
        <dbReference type="ChEBI" id="CHEBI:33722"/>
        <dbReference type="ChEBI" id="CHEBI:33723"/>
        <dbReference type="ChEBI" id="CHEBI:58837"/>
        <dbReference type="ChEBI" id="CHEBI:73125"/>
        <dbReference type="EC" id="1.3.7.11"/>
    </reaction>
</comment>
<dbReference type="GO" id="GO:0016636">
    <property type="term" value="F:oxidoreductase activity, acting on the CH-CH group of donors, iron-sulfur protein as acceptor"/>
    <property type="evidence" value="ECO:0007669"/>
    <property type="project" value="UniProtKB-UniRule"/>
</dbReference>
<evidence type="ECO:0000256" key="2">
    <source>
        <dbReference type="ARBA" id="ARBA00022630"/>
    </source>
</evidence>
<comment type="catalytic activity">
    <reaction evidence="8">
        <text>a 2,3-bis-O-phytanyl-sn-glycerol 1-phospholipid + 8 oxidized 2[4Fe-4S]-[ferredoxin] = a 2,3-bis-O-(geranylgeranyl)-sn-glycerol 1-phospholipid + 8 reduced 2[4Fe-4S]-[ferredoxin] + 16 H(+)</text>
        <dbReference type="Rhea" id="RHEA:54324"/>
        <dbReference type="Rhea" id="RHEA-COMP:10002"/>
        <dbReference type="Rhea" id="RHEA-COMP:10004"/>
        <dbReference type="ChEBI" id="CHEBI:15378"/>
        <dbReference type="ChEBI" id="CHEBI:33722"/>
        <dbReference type="ChEBI" id="CHEBI:33723"/>
        <dbReference type="ChEBI" id="CHEBI:138139"/>
        <dbReference type="ChEBI" id="CHEBI:138140"/>
        <dbReference type="EC" id="1.3.7.11"/>
    </reaction>
</comment>
<dbReference type="PRINTS" id="PR00420">
    <property type="entry name" value="RNGMNOXGNASE"/>
</dbReference>
<evidence type="ECO:0000256" key="6">
    <source>
        <dbReference type="ARBA" id="ARBA00023209"/>
    </source>
</evidence>
<comment type="cofactor">
    <cofactor evidence="8">
        <name>FAD</name>
        <dbReference type="ChEBI" id="CHEBI:57692"/>
    </cofactor>
    <text evidence="8">Binds 1 FAD per subunit.</text>
</comment>
<keyword evidence="4 8" id="KW-0560">Oxidoreductase</keyword>
<evidence type="ECO:0000256" key="1">
    <source>
        <dbReference type="ARBA" id="ARBA00022516"/>
    </source>
</evidence>
<evidence type="ECO:0000256" key="7">
    <source>
        <dbReference type="ARBA" id="ARBA00023264"/>
    </source>
</evidence>
<dbReference type="NCBIfam" id="TIGR02032">
    <property type="entry name" value="GG-red-SF"/>
    <property type="match status" value="1"/>
</dbReference>
<dbReference type="SUPFAM" id="SSF51905">
    <property type="entry name" value="FAD/NAD(P)-binding domain"/>
    <property type="match status" value="1"/>
</dbReference>
<feature type="binding site" evidence="8">
    <location>
        <position position="34"/>
    </location>
    <ligand>
        <name>FAD</name>
        <dbReference type="ChEBI" id="CHEBI:57692"/>
    </ligand>
</feature>
<comment type="caution">
    <text evidence="8">Lacks conserved residue(s) required for the propagation of feature annotation.</text>
</comment>
<keyword evidence="3 8" id="KW-0274">FAD</keyword>
<dbReference type="HAMAP" id="MF_01287">
    <property type="entry name" value="DGGGPL_reductase"/>
    <property type="match status" value="1"/>
</dbReference>
<dbReference type="InterPro" id="IPR023590">
    <property type="entry name" value="DGGGPL_reductase"/>
</dbReference>
<dbReference type="KEGG" id="mema:MMAB1_2023"/>
<dbReference type="UniPathway" id="UPA00940"/>
<comment type="function">
    <text evidence="8">Is involved in the reduction of 2,3-digeranylgeranylglycerophospholipids (unsaturated archaeols) into 2,3-diphytanylglycerophospholipids (saturated archaeols) in the biosynthesis of archaeal membrane lipids. Catalyzes the formation of archaetidic acid (2,3-di-O-phytanyl-sn-glyceryl phosphate) from 2,3-di-O-geranylgeranylglyceryl phosphate (DGGGP) via the hydrogenation of each double bond of the isoprenoid chains. Is also probably able to reduce double bonds of geranyl groups in CDP-2,3-bis-O-(geranylgeranyl)-sn-glycerol and archaetidylserine, thus acting at various stages in the biosynthesis of archaeal membrane lipids.</text>
</comment>
<dbReference type="Pfam" id="PF12831">
    <property type="entry name" value="FAD_oxidored"/>
    <property type="match status" value="1"/>
</dbReference>
<feature type="domain" description="Digeranylgeranylglycerophospholipid reductase catalytic" evidence="9">
    <location>
        <begin position="177"/>
        <end position="261"/>
    </location>
</feature>
<dbReference type="GO" id="GO:0016628">
    <property type="term" value="F:oxidoreductase activity, acting on the CH-CH group of donors, NAD or NADP as acceptor"/>
    <property type="evidence" value="ECO:0007669"/>
    <property type="project" value="InterPro"/>
</dbReference>
<evidence type="ECO:0000313" key="10">
    <source>
        <dbReference type="EMBL" id="CVK33236.1"/>
    </source>
</evidence>
<dbReference type="GO" id="GO:0046467">
    <property type="term" value="P:membrane lipid biosynthetic process"/>
    <property type="evidence" value="ECO:0007669"/>
    <property type="project" value="InterPro"/>
</dbReference>
<comment type="miscellaneous">
    <text evidence="8">Reduction reaction proceeds via syn addition of hydrogen for double bonds.</text>
</comment>